<proteinExistence type="predicted"/>
<feature type="region of interest" description="Disordered" evidence="1">
    <location>
        <begin position="29"/>
        <end position="49"/>
    </location>
</feature>
<dbReference type="RefSeq" id="WP_379789706.1">
    <property type="nucleotide sequence ID" value="NZ_JBHSQB010000003.1"/>
</dbReference>
<comment type="caution">
    <text evidence="3">The sequence shown here is derived from an EMBL/GenBank/DDBJ whole genome shotgun (WGS) entry which is preliminary data.</text>
</comment>
<dbReference type="InterPro" id="IPR012347">
    <property type="entry name" value="Ferritin-like"/>
</dbReference>
<feature type="domain" description="DUF4142" evidence="2">
    <location>
        <begin position="58"/>
        <end position="190"/>
    </location>
</feature>
<organism evidence="3 4">
    <name type="scientific">Flavobacterium qiangtangense</name>
    <dbReference type="NCBI Taxonomy" id="1442595"/>
    <lineage>
        <taxon>Bacteria</taxon>
        <taxon>Pseudomonadati</taxon>
        <taxon>Bacteroidota</taxon>
        <taxon>Flavobacteriia</taxon>
        <taxon>Flavobacteriales</taxon>
        <taxon>Flavobacteriaceae</taxon>
        <taxon>Flavobacterium</taxon>
    </lineage>
</organism>
<dbReference type="InterPro" id="IPR025419">
    <property type="entry name" value="DUF4142"/>
</dbReference>
<dbReference type="PROSITE" id="PS51257">
    <property type="entry name" value="PROKAR_LIPOPROTEIN"/>
    <property type="match status" value="1"/>
</dbReference>
<gene>
    <name evidence="3" type="ORF">ACFPVY_00445</name>
</gene>
<dbReference type="PANTHER" id="PTHR38593:SF1">
    <property type="entry name" value="BLR2558 PROTEIN"/>
    <property type="match status" value="1"/>
</dbReference>
<evidence type="ECO:0000259" key="2">
    <source>
        <dbReference type="Pfam" id="PF13628"/>
    </source>
</evidence>
<evidence type="ECO:0000256" key="1">
    <source>
        <dbReference type="SAM" id="MobiDB-lite"/>
    </source>
</evidence>
<evidence type="ECO:0000313" key="4">
    <source>
        <dbReference type="Proteomes" id="UP001596287"/>
    </source>
</evidence>
<dbReference type="Pfam" id="PF13628">
    <property type="entry name" value="DUF4142"/>
    <property type="match status" value="1"/>
</dbReference>
<protein>
    <submittedName>
        <fullName evidence="3">DUF4142 domain-containing protein</fullName>
    </submittedName>
</protein>
<evidence type="ECO:0000313" key="3">
    <source>
        <dbReference type="EMBL" id="MFC6095100.1"/>
    </source>
</evidence>
<keyword evidence="4" id="KW-1185">Reference proteome</keyword>
<name>A0ABW1PI33_9FLAO</name>
<dbReference type="PANTHER" id="PTHR38593">
    <property type="entry name" value="BLR2558 PROTEIN"/>
    <property type="match status" value="1"/>
</dbReference>
<dbReference type="Proteomes" id="UP001596287">
    <property type="component" value="Unassembled WGS sequence"/>
</dbReference>
<dbReference type="EMBL" id="JBHSQB010000003">
    <property type="protein sequence ID" value="MFC6095100.1"/>
    <property type="molecule type" value="Genomic_DNA"/>
</dbReference>
<accession>A0ABW1PI33</accession>
<dbReference type="Gene3D" id="1.20.1260.10">
    <property type="match status" value="1"/>
</dbReference>
<sequence>MKKPQIFGRTLLGLGVLSLSLGSISCKQEAKPVDPKEVAEEENEAKFEEAQNAEDIAETLVDVAEFDLTQRELGKLAQVSGVSADVKTLGKMMETHHDESFKDLSTLAKSKTISIPTAITEDGQKEYDDLKKVEFKEFDKKYLNDVVKDHKKAIDDFTKEAQRTTDVELKAFLERKVTSLQGHHESAEALATKLNVKK</sequence>
<reference evidence="4" key="1">
    <citation type="journal article" date="2019" name="Int. J. Syst. Evol. Microbiol.">
        <title>The Global Catalogue of Microorganisms (GCM) 10K type strain sequencing project: providing services to taxonomists for standard genome sequencing and annotation.</title>
        <authorList>
            <consortium name="The Broad Institute Genomics Platform"/>
            <consortium name="The Broad Institute Genome Sequencing Center for Infectious Disease"/>
            <person name="Wu L."/>
            <person name="Ma J."/>
        </authorList>
    </citation>
    <scope>NUCLEOTIDE SEQUENCE [LARGE SCALE GENOMIC DNA]</scope>
    <source>
        <strain evidence="4">CCUG 49679</strain>
    </source>
</reference>